<evidence type="ECO:0000259" key="8">
    <source>
        <dbReference type="PROSITE" id="PS50835"/>
    </source>
</evidence>
<reference evidence="9 10" key="1">
    <citation type="submission" date="2020-02" db="EMBL/GenBank/DDBJ databases">
        <title>Bird 10,000 Genomes (B10K) Project - Family phase.</title>
        <authorList>
            <person name="Zhang G."/>
        </authorList>
    </citation>
    <scope>NUCLEOTIDE SEQUENCE [LARGE SCALE GENOMIC DNA]</scope>
    <source>
        <strain evidence="9">B10K-DU-013-51</strain>
        <tissue evidence="9">Mixed tissue sample</tissue>
    </source>
</reference>
<evidence type="ECO:0000256" key="5">
    <source>
        <dbReference type="ARBA" id="ARBA00023136"/>
    </source>
</evidence>
<dbReference type="PROSITE" id="PS50835">
    <property type="entry name" value="IG_LIKE"/>
    <property type="match status" value="1"/>
</dbReference>
<keyword evidence="7" id="KW-0325">Glycoprotein</keyword>
<feature type="non-terminal residue" evidence="9">
    <location>
        <position position="1"/>
    </location>
</feature>
<evidence type="ECO:0000256" key="2">
    <source>
        <dbReference type="ARBA" id="ARBA00008215"/>
    </source>
</evidence>
<protein>
    <submittedName>
        <fullName evidence="9">MOR1A protein</fullName>
    </submittedName>
</protein>
<proteinExistence type="inferred from homology"/>
<organism evidence="9 10">
    <name type="scientific">Ceyx cyanopectus</name>
    <name type="common">Indigo-banded kingfisher</name>
    <dbReference type="NCBI Taxonomy" id="390723"/>
    <lineage>
        <taxon>Eukaryota</taxon>
        <taxon>Metazoa</taxon>
        <taxon>Chordata</taxon>
        <taxon>Craniata</taxon>
        <taxon>Vertebrata</taxon>
        <taxon>Euteleostomi</taxon>
        <taxon>Archelosauria</taxon>
        <taxon>Archosauria</taxon>
        <taxon>Dinosauria</taxon>
        <taxon>Saurischia</taxon>
        <taxon>Theropoda</taxon>
        <taxon>Coelurosauria</taxon>
        <taxon>Aves</taxon>
        <taxon>Neognathae</taxon>
        <taxon>Neoaves</taxon>
        <taxon>Telluraves</taxon>
        <taxon>Coraciimorphae</taxon>
        <taxon>Coraciiformes</taxon>
        <taxon>Alcedinidae</taxon>
        <taxon>Ceyx</taxon>
    </lineage>
</organism>
<dbReference type="InterPro" id="IPR036179">
    <property type="entry name" value="Ig-like_dom_sf"/>
</dbReference>
<dbReference type="EMBL" id="VYZU01031480">
    <property type="protein sequence ID" value="NXY84525.1"/>
    <property type="molecule type" value="Genomic_DNA"/>
</dbReference>
<dbReference type="Gene3D" id="2.60.40.10">
    <property type="entry name" value="Immunoglobulins"/>
    <property type="match status" value="2"/>
</dbReference>
<keyword evidence="3" id="KW-0812">Transmembrane</keyword>
<evidence type="ECO:0000256" key="4">
    <source>
        <dbReference type="ARBA" id="ARBA00022989"/>
    </source>
</evidence>
<keyword evidence="6" id="KW-1015">Disulfide bond</keyword>
<sequence>AGSSCVLICPLYSNLILVTWKISLKDGGLCMLSYRPDKDRLNTTNCSDSMNWNFRPPRDPALEIQRVGIVHEGHYTCEVAAKEGNFHKMYNLMVLVPPRLMLYCDEHKNPVCEAAAGKPAAQISWAPEGNCTHKEEGHDNGTVSVLSRFTDYSTGVVNATCFVSHPAGNQSKTIVC</sequence>
<comment type="subcellular location">
    <subcellularLocation>
        <location evidence="1">Membrane</location>
        <topology evidence="1">Single-pass membrane protein</topology>
    </subcellularLocation>
</comment>
<feature type="non-terminal residue" evidence="9">
    <location>
        <position position="176"/>
    </location>
</feature>
<dbReference type="GO" id="GO:0009897">
    <property type="term" value="C:external side of plasma membrane"/>
    <property type="evidence" value="ECO:0007669"/>
    <property type="project" value="TreeGrafter"/>
</dbReference>
<comment type="similarity">
    <text evidence="2">Belongs to the CD200R family.</text>
</comment>
<gene>
    <name evidence="9" type="primary">Cd200r1a_1</name>
    <name evidence="9" type="ORF">CEYCYA_R08337</name>
</gene>
<keyword evidence="5" id="KW-0472">Membrane</keyword>
<dbReference type="OrthoDB" id="8915654at2759"/>
<evidence type="ECO:0000313" key="9">
    <source>
        <dbReference type="EMBL" id="NXY84525.1"/>
    </source>
</evidence>
<dbReference type="InterPro" id="IPR007110">
    <property type="entry name" value="Ig-like_dom"/>
</dbReference>
<dbReference type="InterPro" id="IPR013783">
    <property type="entry name" value="Ig-like_fold"/>
</dbReference>
<keyword evidence="10" id="KW-1185">Reference proteome</keyword>
<accession>A0A7L4N678</accession>
<name>A0A7L4N678_9AVES</name>
<dbReference type="GO" id="GO:0038023">
    <property type="term" value="F:signaling receptor activity"/>
    <property type="evidence" value="ECO:0007669"/>
    <property type="project" value="InterPro"/>
</dbReference>
<evidence type="ECO:0000256" key="1">
    <source>
        <dbReference type="ARBA" id="ARBA00004167"/>
    </source>
</evidence>
<dbReference type="SUPFAM" id="SSF48726">
    <property type="entry name" value="Immunoglobulin"/>
    <property type="match status" value="2"/>
</dbReference>
<evidence type="ECO:0000256" key="7">
    <source>
        <dbReference type="ARBA" id="ARBA00023180"/>
    </source>
</evidence>
<keyword evidence="4" id="KW-1133">Transmembrane helix</keyword>
<dbReference type="InterPro" id="IPR040012">
    <property type="entry name" value="CD200R"/>
</dbReference>
<feature type="domain" description="Ig-like" evidence="8">
    <location>
        <begin position="1"/>
        <end position="87"/>
    </location>
</feature>
<comment type="caution">
    <text evidence="9">The sequence shown here is derived from an EMBL/GenBank/DDBJ whole genome shotgun (WGS) entry which is preliminary data.</text>
</comment>
<dbReference type="PANTHER" id="PTHR21462:SF2">
    <property type="entry name" value="CELL SURFACE GLYCOPROTEIN CD200 RECEPTOR 2"/>
    <property type="match status" value="1"/>
</dbReference>
<dbReference type="PANTHER" id="PTHR21462">
    <property type="entry name" value="CELL SURFACE GLYCOPROTEIN OX2 RECEPTOR PRECURSOR"/>
    <property type="match status" value="1"/>
</dbReference>
<dbReference type="Proteomes" id="UP000586704">
    <property type="component" value="Unassembled WGS sequence"/>
</dbReference>
<evidence type="ECO:0000313" key="10">
    <source>
        <dbReference type="Proteomes" id="UP000586704"/>
    </source>
</evidence>
<evidence type="ECO:0000256" key="3">
    <source>
        <dbReference type="ARBA" id="ARBA00022692"/>
    </source>
</evidence>
<dbReference type="AlphaFoldDB" id="A0A7L4N678"/>
<dbReference type="GO" id="GO:0150077">
    <property type="term" value="P:regulation of neuroinflammatory response"/>
    <property type="evidence" value="ECO:0007669"/>
    <property type="project" value="InterPro"/>
</dbReference>
<evidence type="ECO:0000256" key="6">
    <source>
        <dbReference type="ARBA" id="ARBA00023157"/>
    </source>
</evidence>